<dbReference type="Gene3D" id="3.20.20.80">
    <property type="entry name" value="Glycosidases"/>
    <property type="match status" value="1"/>
</dbReference>
<dbReference type="Pfam" id="PF09087">
    <property type="entry name" value="Cyc-maltodext_N"/>
    <property type="match status" value="1"/>
</dbReference>
<dbReference type="InterPro" id="IPR006047">
    <property type="entry name" value="GH13_cat_dom"/>
</dbReference>
<evidence type="ECO:0000313" key="5">
    <source>
        <dbReference type="EMBL" id="KAB7727539.1"/>
    </source>
</evidence>
<sequence length="620" mass="70361">MKQFCVTLLCLLGLSAATLLAQDARIQRVDPTNWWVGMKDPKLQLLVYGKNLSKAKVSTRYPGITVGKITSLPNTNYVAVDLTIAPTTKPGTVPLLFTVGGQTITHNYRIAARDRSRDRVQGLTSADLVYLILPDRFSNGDPSNDKFPDMADPNADRNNPYYRHGGDLQGIINHLDYFNELGVTALWLNPVIENDQPLTNEGGAMRSAYHGYGFTDHYRVDRRLGGNEAYKKLVNEAHKKGIKIIQDAVYNHVGANHWLLKDMPAKDWLNQWPTYTNTSYKDQPLLDPYASELDKKVTLDGWFVPHLPDLNQKNPVVANYLIQHALWTVEEFGIDAWRIDTYIYNDLAFMNRCNQALLDNFPNIHLFGESWVGSVPNQAYFTRNNIESSFKCNLPGGMDFQVYNALNETLKRDNPETVYSVLAQDYLYKDASRNLIFLDNHDTDRYFSVIGEDMNKFKMGLVFLMTSRGIPQIYYGTEVLMKNFKDPSDAEVRRDFPGGFADDKANKFTAAGRTKVENDVFDFVRQLGQYRKQSAALKTGKLMQFLPQNNVYAYARYTDAQTVMVFMNSGKKDATVETARFAERLRGYSRARNVLTGEVISNLTTLNVPAQTALLLELQK</sequence>
<feature type="signal peptide" evidence="3">
    <location>
        <begin position="1"/>
        <end position="21"/>
    </location>
</feature>
<evidence type="ECO:0000256" key="1">
    <source>
        <dbReference type="ARBA" id="ARBA00022801"/>
    </source>
</evidence>
<dbReference type="AlphaFoldDB" id="A0A7J5TUV0"/>
<dbReference type="PANTHER" id="PTHR10357:SF210">
    <property type="entry name" value="MALTODEXTRIN GLUCOSIDASE"/>
    <property type="match status" value="1"/>
</dbReference>
<feature type="domain" description="Glycosyl hydrolase family 13 catalytic" evidence="4">
    <location>
        <begin position="131"/>
        <end position="531"/>
    </location>
</feature>
<dbReference type="SMART" id="SM00642">
    <property type="entry name" value="Aamy"/>
    <property type="match status" value="1"/>
</dbReference>
<name>A0A7J5TUV0_9BACT</name>
<dbReference type="Proteomes" id="UP000488299">
    <property type="component" value="Unassembled WGS sequence"/>
</dbReference>
<dbReference type="Gene3D" id="2.60.40.1180">
    <property type="entry name" value="Golgi alpha-mannosidase II"/>
    <property type="match status" value="1"/>
</dbReference>
<dbReference type="GO" id="GO:0016798">
    <property type="term" value="F:hydrolase activity, acting on glycosyl bonds"/>
    <property type="evidence" value="ECO:0007669"/>
    <property type="project" value="UniProtKB-KW"/>
</dbReference>
<dbReference type="GO" id="GO:0005975">
    <property type="term" value="P:carbohydrate metabolic process"/>
    <property type="evidence" value="ECO:0007669"/>
    <property type="project" value="InterPro"/>
</dbReference>
<dbReference type="InterPro" id="IPR013783">
    <property type="entry name" value="Ig-like_fold"/>
</dbReference>
<evidence type="ECO:0000256" key="3">
    <source>
        <dbReference type="SAM" id="SignalP"/>
    </source>
</evidence>
<organism evidence="5 6">
    <name type="scientific">Rudanella paleaurantiibacter</name>
    <dbReference type="NCBI Taxonomy" id="2614655"/>
    <lineage>
        <taxon>Bacteria</taxon>
        <taxon>Pseudomonadati</taxon>
        <taxon>Bacteroidota</taxon>
        <taxon>Cytophagia</taxon>
        <taxon>Cytophagales</taxon>
        <taxon>Cytophagaceae</taxon>
        <taxon>Rudanella</taxon>
    </lineage>
</organism>
<reference evidence="5 6" key="1">
    <citation type="submission" date="2019-10" db="EMBL/GenBank/DDBJ databases">
        <title>Rudanella paleaurantiibacter sp. nov., isolated from sludge.</title>
        <authorList>
            <person name="Xu S.Q."/>
        </authorList>
    </citation>
    <scope>NUCLEOTIDE SEQUENCE [LARGE SCALE GENOMIC DNA]</scope>
    <source>
        <strain evidence="5 6">HX-22-17</strain>
    </source>
</reference>
<dbReference type="SUPFAM" id="SSF51445">
    <property type="entry name" value="(Trans)glycosidases"/>
    <property type="match status" value="1"/>
</dbReference>
<keyword evidence="3" id="KW-0732">Signal</keyword>
<dbReference type="Pfam" id="PF10438">
    <property type="entry name" value="Cyc-maltodext_C"/>
    <property type="match status" value="1"/>
</dbReference>
<dbReference type="InterPro" id="IPR015171">
    <property type="entry name" value="Cyc-maltodext_N"/>
</dbReference>
<keyword evidence="1" id="KW-0378">Hydrolase</keyword>
<comment type="caution">
    <text evidence="5">The sequence shown here is derived from an EMBL/GenBank/DDBJ whole genome shotgun (WGS) entry which is preliminary data.</text>
</comment>
<dbReference type="SUPFAM" id="SSF51011">
    <property type="entry name" value="Glycosyl hydrolase domain"/>
    <property type="match status" value="1"/>
</dbReference>
<keyword evidence="6" id="KW-1185">Reference proteome</keyword>
<evidence type="ECO:0000259" key="4">
    <source>
        <dbReference type="SMART" id="SM00642"/>
    </source>
</evidence>
<dbReference type="PANTHER" id="PTHR10357">
    <property type="entry name" value="ALPHA-AMYLASE FAMILY MEMBER"/>
    <property type="match status" value="1"/>
</dbReference>
<keyword evidence="2" id="KW-0326">Glycosidase</keyword>
<dbReference type="Gene3D" id="2.60.40.10">
    <property type="entry name" value="Immunoglobulins"/>
    <property type="match status" value="1"/>
</dbReference>
<accession>A0A7J5TUV0</accession>
<dbReference type="RefSeq" id="WP_152126175.1">
    <property type="nucleotide sequence ID" value="NZ_WELI01000010.1"/>
</dbReference>
<evidence type="ECO:0000256" key="2">
    <source>
        <dbReference type="ARBA" id="ARBA00023295"/>
    </source>
</evidence>
<evidence type="ECO:0000313" key="6">
    <source>
        <dbReference type="Proteomes" id="UP000488299"/>
    </source>
</evidence>
<dbReference type="InterPro" id="IPR019492">
    <property type="entry name" value="Cyclo-malto-dextrinase_C"/>
</dbReference>
<dbReference type="EMBL" id="WELI01000010">
    <property type="protein sequence ID" value="KAB7727539.1"/>
    <property type="molecule type" value="Genomic_DNA"/>
</dbReference>
<dbReference type="InterPro" id="IPR017853">
    <property type="entry name" value="GH"/>
</dbReference>
<dbReference type="CDD" id="cd11340">
    <property type="entry name" value="AmyAc_bac_CMD_like_3"/>
    <property type="match status" value="1"/>
</dbReference>
<dbReference type="InterPro" id="IPR014756">
    <property type="entry name" value="Ig_E-set"/>
</dbReference>
<gene>
    <name evidence="5" type="ORF">F5984_20935</name>
</gene>
<feature type="chain" id="PRO_5029889146" evidence="3">
    <location>
        <begin position="22"/>
        <end position="620"/>
    </location>
</feature>
<proteinExistence type="predicted"/>
<protein>
    <submittedName>
        <fullName evidence="5">Alpha-amylase</fullName>
    </submittedName>
</protein>
<dbReference type="InterPro" id="IPR013780">
    <property type="entry name" value="Glyco_hydro_b"/>
</dbReference>
<dbReference type="SUPFAM" id="SSF81296">
    <property type="entry name" value="E set domains"/>
    <property type="match status" value="1"/>
</dbReference>
<dbReference type="Pfam" id="PF00128">
    <property type="entry name" value="Alpha-amylase"/>
    <property type="match status" value="1"/>
</dbReference>